<protein>
    <submittedName>
        <fullName evidence="2">Uncharacterized protein</fullName>
    </submittedName>
</protein>
<keyword evidence="1" id="KW-0812">Transmembrane</keyword>
<name>A0A846N2F6_9PROT</name>
<reference evidence="2 3" key="1">
    <citation type="submission" date="2020-03" db="EMBL/GenBank/DDBJ databases">
        <title>Genomic Encyclopedia of Type Strains, Phase IV (KMG-IV): sequencing the most valuable type-strain genomes for metagenomic binning, comparative biology and taxonomic classification.</title>
        <authorList>
            <person name="Goeker M."/>
        </authorList>
    </citation>
    <scope>NUCLEOTIDE SEQUENCE [LARGE SCALE GENOMIC DNA]</scope>
    <source>
        <strain evidence="2 3">DSM 19867</strain>
    </source>
</reference>
<keyword evidence="3" id="KW-1185">Reference proteome</keyword>
<evidence type="ECO:0000313" key="3">
    <source>
        <dbReference type="Proteomes" id="UP000570514"/>
    </source>
</evidence>
<comment type="caution">
    <text evidence="2">The sequence shown here is derived from an EMBL/GenBank/DDBJ whole genome shotgun (WGS) entry which is preliminary data.</text>
</comment>
<keyword evidence="1" id="KW-0472">Membrane</keyword>
<proteinExistence type="predicted"/>
<dbReference type="Proteomes" id="UP000570514">
    <property type="component" value="Unassembled WGS sequence"/>
</dbReference>
<sequence>MERYKVVNSGSGGLVWFAGWLFTIGYMKLSVWPAIIALFIWPYHLGVIAAALHH</sequence>
<gene>
    <name evidence="2" type="ORF">FHS83_003007</name>
</gene>
<feature type="transmembrane region" description="Helical" evidence="1">
    <location>
        <begin position="32"/>
        <end position="52"/>
    </location>
</feature>
<organism evidence="2 3">
    <name type="scientific">Rhizomicrobium palustre</name>
    <dbReference type="NCBI Taxonomy" id="189966"/>
    <lineage>
        <taxon>Bacteria</taxon>
        <taxon>Pseudomonadati</taxon>
        <taxon>Pseudomonadota</taxon>
        <taxon>Alphaproteobacteria</taxon>
        <taxon>Micropepsales</taxon>
        <taxon>Micropepsaceae</taxon>
        <taxon>Rhizomicrobium</taxon>
    </lineage>
</organism>
<accession>A0A846N2F6</accession>
<evidence type="ECO:0000256" key="1">
    <source>
        <dbReference type="SAM" id="Phobius"/>
    </source>
</evidence>
<evidence type="ECO:0000313" key="2">
    <source>
        <dbReference type="EMBL" id="NIK89689.1"/>
    </source>
</evidence>
<feature type="transmembrane region" description="Helical" evidence="1">
    <location>
        <begin position="7"/>
        <end position="26"/>
    </location>
</feature>
<keyword evidence="1" id="KW-1133">Transmembrane helix</keyword>
<dbReference type="EMBL" id="JAASRM010000001">
    <property type="protein sequence ID" value="NIK89689.1"/>
    <property type="molecule type" value="Genomic_DNA"/>
</dbReference>
<dbReference type="AlphaFoldDB" id="A0A846N2F6"/>
<dbReference type="RefSeq" id="WP_167083757.1">
    <property type="nucleotide sequence ID" value="NZ_BAAADC010000001.1"/>
</dbReference>